<feature type="transmembrane region" description="Helical" evidence="7">
    <location>
        <begin position="120"/>
        <end position="140"/>
    </location>
</feature>
<dbReference type="GO" id="GO:0046872">
    <property type="term" value="F:metal ion binding"/>
    <property type="evidence" value="ECO:0007669"/>
    <property type="project" value="UniProtKB-KW"/>
</dbReference>
<dbReference type="InterPro" id="IPR017896">
    <property type="entry name" value="4Fe4S_Fe-S-bd"/>
</dbReference>
<keyword evidence="2" id="KW-0004">4Fe-4S</keyword>
<keyword evidence="1" id="KW-0813">Transport</keyword>
<proteinExistence type="predicted"/>
<keyword evidence="7" id="KW-0812">Transmembrane</keyword>
<evidence type="ECO:0000256" key="4">
    <source>
        <dbReference type="ARBA" id="ARBA00022982"/>
    </source>
</evidence>
<dbReference type="InterPro" id="IPR051684">
    <property type="entry name" value="Electron_Trans/Redox"/>
</dbReference>
<evidence type="ECO:0000256" key="6">
    <source>
        <dbReference type="ARBA" id="ARBA00023014"/>
    </source>
</evidence>
<name>A0A3B7MAL4_9CYAN</name>
<dbReference type="KEGG" id="tsq:D3A95_04740"/>
<feature type="transmembrane region" description="Helical" evidence="7">
    <location>
        <begin position="20"/>
        <end position="53"/>
    </location>
</feature>
<evidence type="ECO:0000259" key="8">
    <source>
        <dbReference type="Pfam" id="PF12801"/>
    </source>
</evidence>
<keyword evidence="4" id="KW-0249">Electron transport</keyword>
<evidence type="ECO:0000256" key="1">
    <source>
        <dbReference type="ARBA" id="ARBA00022448"/>
    </source>
</evidence>
<keyword evidence="7" id="KW-1133">Transmembrane helix</keyword>
<keyword evidence="5" id="KW-0408">Iron</keyword>
<keyword evidence="10" id="KW-1185">Reference proteome</keyword>
<keyword evidence="6" id="KW-0411">Iron-sulfur</keyword>
<evidence type="ECO:0000256" key="3">
    <source>
        <dbReference type="ARBA" id="ARBA00022723"/>
    </source>
</evidence>
<organism evidence="9 10">
    <name type="scientific">Thermosynechococcus sichuanensis E542</name>
    <dbReference type="NCBI Taxonomy" id="2016101"/>
    <lineage>
        <taxon>Bacteria</taxon>
        <taxon>Bacillati</taxon>
        <taxon>Cyanobacteriota</taxon>
        <taxon>Cyanophyceae</taxon>
        <taxon>Acaryochloridales</taxon>
        <taxon>Thermosynechococcaceae</taxon>
        <taxon>Thermosynechococcus</taxon>
        <taxon>Thermosynechococcus sichuanensis</taxon>
    </lineage>
</organism>
<evidence type="ECO:0000256" key="7">
    <source>
        <dbReference type="SAM" id="Phobius"/>
    </source>
</evidence>
<dbReference type="AlphaFoldDB" id="A0A3B7MAL4"/>
<evidence type="ECO:0000313" key="9">
    <source>
        <dbReference type="EMBL" id="AXY67689.1"/>
    </source>
</evidence>
<dbReference type="GO" id="GO:0005886">
    <property type="term" value="C:plasma membrane"/>
    <property type="evidence" value="ECO:0007669"/>
    <property type="project" value="TreeGrafter"/>
</dbReference>
<dbReference type="Pfam" id="PF12801">
    <property type="entry name" value="Fer4_5"/>
    <property type="match status" value="2"/>
</dbReference>
<reference evidence="10" key="1">
    <citation type="submission" date="2018-09" db="EMBL/GenBank/DDBJ databases">
        <title>Complete genome sequence of thermophilic cyanobacteria strain Thermosynechococcus elongatus PKUAC-SCTE542.</title>
        <authorList>
            <person name="Liang Y."/>
            <person name="Tang J."/>
            <person name="Daroch M."/>
        </authorList>
    </citation>
    <scope>NUCLEOTIDE SEQUENCE [LARGE SCALE GENOMIC DNA]</scope>
    <source>
        <strain evidence="10">E542</strain>
    </source>
</reference>
<dbReference type="EMBL" id="CP032152">
    <property type="protein sequence ID" value="AXY67689.1"/>
    <property type="molecule type" value="Genomic_DNA"/>
</dbReference>
<evidence type="ECO:0000256" key="2">
    <source>
        <dbReference type="ARBA" id="ARBA00022485"/>
    </source>
</evidence>
<feature type="domain" description="4Fe-4S ferredoxin-type" evidence="8">
    <location>
        <begin position="127"/>
        <end position="163"/>
    </location>
</feature>
<dbReference type="Proteomes" id="UP000261812">
    <property type="component" value="Chromosome"/>
</dbReference>
<dbReference type="GO" id="GO:0051539">
    <property type="term" value="F:4 iron, 4 sulfur cluster binding"/>
    <property type="evidence" value="ECO:0007669"/>
    <property type="project" value="UniProtKB-KW"/>
</dbReference>
<accession>A0A3B7MAL4</accession>
<feature type="transmembrane region" description="Helical" evidence="7">
    <location>
        <begin position="93"/>
        <end position="114"/>
    </location>
</feature>
<feature type="domain" description="4Fe-4S ferredoxin-type" evidence="8">
    <location>
        <begin position="36"/>
        <end position="81"/>
    </location>
</feature>
<evidence type="ECO:0000256" key="5">
    <source>
        <dbReference type="ARBA" id="ARBA00023004"/>
    </source>
</evidence>
<protein>
    <submittedName>
        <fullName evidence="9">4Fe-4S binding protein</fullName>
    </submittedName>
</protein>
<gene>
    <name evidence="9" type="ORF">D3A95_04740</name>
</gene>
<dbReference type="PANTHER" id="PTHR30176:SF3">
    <property type="entry name" value="FERREDOXIN-TYPE PROTEIN NAPH"/>
    <property type="match status" value="1"/>
</dbReference>
<dbReference type="PANTHER" id="PTHR30176">
    <property type="entry name" value="FERREDOXIN-TYPE PROTEIN NAPH"/>
    <property type="match status" value="1"/>
</dbReference>
<sequence length="182" mass="20656">MARHAMKRLLRGKPSQWATIWLFFLIAIGGLWYPWLGYLMLAMMLGIPVLAYFRSRYWCGNLCPRGAFLDIVLYHFSPHRPYPKLFKKQSFRWAVFSFIMTVFAIRMTLAWGNWVAVGGLFVNMCVVTSIVAILLGMIFNQRAWCAICPMGTLQESLGKLGSGQTKAKKASAKATKLLPPVE</sequence>
<keyword evidence="7" id="KW-0472">Membrane</keyword>
<keyword evidence="3" id="KW-0479">Metal-binding</keyword>
<evidence type="ECO:0000313" key="10">
    <source>
        <dbReference type="Proteomes" id="UP000261812"/>
    </source>
</evidence>